<keyword evidence="1" id="KW-1133">Transmembrane helix</keyword>
<reference evidence="2 3" key="1">
    <citation type="submission" date="2023-01" db="EMBL/GenBank/DDBJ databases">
        <title>Novel species of the genus Asticcacaulis isolated from rivers.</title>
        <authorList>
            <person name="Lu H."/>
        </authorList>
    </citation>
    <scope>NUCLEOTIDE SEQUENCE [LARGE SCALE GENOMIC DNA]</scope>
    <source>
        <strain evidence="2 3">LKC15W</strain>
    </source>
</reference>
<proteinExistence type="predicted"/>
<evidence type="ECO:0000313" key="3">
    <source>
        <dbReference type="Proteomes" id="UP001218579"/>
    </source>
</evidence>
<protein>
    <recommendedName>
        <fullName evidence="4">SGNH/GDSL hydrolase family protein</fullName>
    </recommendedName>
</protein>
<evidence type="ECO:0008006" key="4">
    <source>
        <dbReference type="Google" id="ProtNLM"/>
    </source>
</evidence>
<keyword evidence="1" id="KW-0472">Membrane</keyword>
<name>A0ABT5HJZ1_9CAUL</name>
<dbReference type="EMBL" id="JAQQKV010000002">
    <property type="protein sequence ID" value="MDC7676551.1"/>
    <property type="molecule type" value="Genomic_DNA"/>
</dbReference>
<accession>A0ABT5HJZ1</accession>
<evidence type="ECO:0000313" key="2">
    <source>
        <dbReference type="EMBL" id="MDC7676551.1"/>
    </source>
</evidence>
<feature type="transmembrane region" description="Helical" evidence="1">
    <location>
        <begin position="29"/>
        <end position="51"/>
    </location>
</feature>
<keyword evidence="1" id="KW-0812">Transmembrane</keyword>
<evidence type="ECO:0000256" key="1">
    <source>
        <dbReference type="SAM" id="Phobius"/>
    </source>
</evidence>
<gene>
    <name evidence="2" type="ORF">PQU98_10445</name>
</gene>
<organism evidence="2 3">
    <name type="scientific">Asticcacaulis machinosus</name>
    <dbReference type="NCBI Taxonomy" id="2984211"/>
    <lineage>
        <taxon>Bacteria</taxon>
        <taxon>Pseudomonadati</taxon>
        <taxon>Pseudomonadota</taxon>
        <taxon>Alphaproteobacteria</taxon>
        <taxon>Caulobacterales</taxon>
        <taxon>Caulobacteraceae</taxon>
        <taxon>Asticcacaulis</taxon>
    </lineage>
</organism>
<dbReference type="Proteomes" id="UP001218579">
    <property type="component" value="Unassembled WGS sequence"/>
</dbReference>
<sequence length="353" mass="38191">MMDSETQKPKTGDAAPPEAVVKPKGVLSLLGRLSLLAIVAVATLMAVVLGIPDDNDYARATLLKHDRLSTLPGKKIVLVGGSNLSYGMDSTLIERETGCPAVNMGLNGYFGVRYLMREVADDVKPGDIIVIAFEWDSFGKPIDGSGKDLYAIVKTNPAAIAYLTPQQIGEAVSAIPFVAQSKLLRIGNQAARGELFKPKGDNLLDQLIEVESFKSFAPTGDLIGHKGVAWTGDIEEGTKLYQTGVDPTVVPAIKAYAKQMEAKGVHVVMSYTPTMRHYYEANKTQIDSVHTALTTGPDAVKAPRPPSDYVFDESLFFDTVYHLKAETRHLRVQQVVGDLRTTLKDAATCSKPN</sequence>
<comment type="caution">
    <text evidence="2">The sequence shown here is derived from an EMBL/GenBank/DDBJ whole genome shotgun (WGS) entry which is preliminary data.</text>
</comment>
<dbReference type="RefSeq" id="WP_272744884.1">
    <property type="nucleotide sequence ID" value="NZ_JAQQKV010000002.1"/>
</dbReference>
<keyword evidence="3" id="KW-1185">Reference proteome</keyword>